<accession>A0ABT3PUZ9</accession>
<evidence type="ECO:0000313" key="2">
    <source>
        <dbReference type="EMBL" id="MCW9711679.1"/>
    </source>
</evidence>
<gene>
    <name evidence="2" type="ORF">LQ318_02075</name>
</gene>
<feature type="domain" description="DUF5723" evidence="1">
    <location>
        <begin position="86"/>
        <end position="481"/>
    </location>
</feature>
<protein>
    <submittedName>
        <fullName evidence="2">DUF5723 family protein</fullName>
    </submittedName>
</protein>
<sequence>MKNYFLIQTIKKGIAIATWALIAMIFTHTLKAQPSLTSNNLGLNGGGIAYFSGSEAAFSNPANLMLPNRPGTLHLDIGQAALQINPILSSNTVSGQFTNFRNRYRPYIQKYVGINSSQRTTILDKHFGGQRLQANTPSRAEIMLGGIHWYRKDYAISIALRARLASRIITGRGWYDDSFIGQNNRTVRDFTLSQQQSELYELSFGYAQDFTFVNGLMPGLSKLYIGFAPKLIVAGPKLDARYHARYYDDGINAQANPFTSDFSLQSTGRFSDAIHAYMQSENPQEAIQNNFGSYHFEQSGYGLGFDFGLNYVIPLSDEGLSQRTEGIPKKSLRIALSLADIGVLRQTEQPLTIDTPGDTTIAQQQSPLNEMFIGSGGQYINHLHQAESLPNPLLSAEESSEEAYSTMLPTSVNAGILVDLSTVKFIGDLTLGLDNSAYTSKNLSVYLGMEARPFERIPLRMGTKLASNMPLQVGFSTGLETKYWDFTFGSQALIYPQSQQAALAGGAIGGLQFHF</sequence>
<name>A0ABT3PUZ9_9BACT</name>
<comment type="caution">
    <text evidence="2">The sequence shown here is derived from an EMBL/GenBank/DDBJ whole genome shotgun (WGS) entry which is preliminary data.</text>
</comment>
<dbReference type="RefSeq" id="WP_265787093.1">
    <property type="nucleotide sequence ID" value="NZ_BAABRS010000001.1"/>
</dbReference>
<reference evidence="2 3" key="1">
    <citation type="submission" date="2021-11" db="EMBL/GenBank/DDBJ databases">
        <title>Aliifidinibius sp. nov., a new bacterium isolated from saline soil.</title>
        <authorList>
            <person name="Galisteo C."/>
            <person name="De La Haba R."/>
            <person name="Sanchez-Porro C."/>
            <person name="Ventosa A."/>
        </authorList>
    </citation>
    <scope>NUCLEOTIDE SEQUENCE [LARGE SCALE GENOMIC DNA]</scope>
    <source>
        <strain evidence="2 3">KACC 190600</strain>
    </source>
</reference>
<dbReference type="InterPro" id="IPR043781">
    <property type="entry name" value="DUF5723"/>
</dbReference>
<evidence type="ECO:0000313" key="3">
    <source>
        <dbReference type="Proteomes" id="UP001207337"/>
    </source>
</evidence>
<dbReference type="Pfam" id="PF18990">
    <property type="entry name" value="DUF5723"/>
    <property type="match status" value="1"/>
</dbReference>
<keyword evidence="3" id="KW-1185">Reference proteome</keyword>
<dbReference type="EMBL" id="JAJNDC010000001">
    <property type="protein sequence ID" value="MCW9711679.1"/>
    <property type="molecule type" value="Genomic_DNA"/>
</dbReference>
<proteinExistence type="predicted"/>
<dbReference type="Proteomes" id="UP001207337">
    <property type="component" value="Unassembled WGS sequence"/>
</dbReference>
<evidence type="ECO:0000259" key="1">
    <source>
        <dbReference type="Pfam" id="PF18990"/>
    </source>
</evidence>
<organism evidence="2 3">
    <name type="scientific">Fodinibius salicampi</name>
    <dbReference type="NCBI Taxonomy" id="1920655"/>
    <lineage>
        <taxon>Bacteria</taxon>
        <taxon>Pseudomonadati</taxon>
        <taxon>Balneolota</taxon>
        <taxon>Balneolia</taxon>
        <taxon>Balneolales</taxon>
        <taxon>Balneolaceae</taxon>
        <taxon>Fodinibius</taxon>
    </lineage>
</organism>